<evidence type="ECO:0000313" key="3">
    <source>
        <dbReference type="Proteomes" id="UP001595906"/>
    </source>
</evidence>
<dbReference type="Pfam" id="PF08522">
    <property type="entry name" value="BT_3987-like_N"/>
    <property type="match status" value="1"/>
</dbReference>
<dbReference type="PROSITE" id="PS51257">
    <property type="entry name" value="PROKAR_LIPOPROTEIN"/>
    <property type="match status" value="1"/>
</dbReference>
<feature type="domain" description="BT-3987-like N-terminal" evidence="1">
    <location>
        <begin position="56"/>
        <end position="158"/>
    </location>
</feature>
<comment type="caution">
    <text evidence="2">The sequence shown here is derived from an EMBL/GenBank/DDBJ whole genome shotgun (WGS) entry which is preliminary data.</text>
</comment>
<reference evidence="3" key="1">
    <citation type="journal article" date="2019" name="Int. J. Syst. Evol. Microbiol.">
        <title>The Global Catalogue of Microorganisms (GCM) 10K type strain sequencing project: providing services to taxonomists for standard genome sequencing and annotation.</title>
        <authorList>
            <consortium name="The Broad Institute Genomics Platform"/>
            <consortium name="The Broad Institute Genome Sequencing Center for Infectious Disease"/>
            <person name="Wu L."/>
            <person name="Ma J."/>
        </authorList>
    </citation>
    <scope>NUCLEOTIDE SEQUENCE [LARGE SCALE GENOMIC DNA]</scope>
    <source>
        <strain evidence="3">CECT 8010</strain>
    </source>
</reference>
<name>A0ABV8PYD2_9BACT</name>
<dbReference type="EMBL" id="JBHSDC010000012">
    <property type="protein sequence ID" value="MFC4231701.1"/>
    <property type="molecule type" value="Genomic_DNA"/>
</dbReference>
<gene>
    <name evidence="2" type="ORF">ACFOW1_07355</name>
</gene>
<evidence type="ECO:0000259" key="1">
    <source>
        <dbReference type="Pfam" id="PF08522"/>
    </source>
</evidence>
<dbReference type="InterPro" id="IPR013728">
    <property type="entry name" value="BT_3987-like_N"/>
</dbReference>
<dbReference type="RefSeq" id="WP_379013276.1">
    <property type="nucleotide sequence ID" value="NZ_JBHSDC010000012.1"/>
</dbReference>
<organism evidence="2 3">
    <name type="scientific">Parasediminibacterium paludis</name>
    <dbReference type="NCBI Taxonomy" id="908966"/>
    <lineage>
        <taxon>Bacteria</taxon>
        <taxon>Pseudomonadati</taxon>
        <taxon>Bacteroidota</taxon>
        <taxon>Chitinophagia</taxon>
        <taxon>Chitinophagales</taxon>
        <taxon>Chitinophagaceae</taxon>
        <taxon>Parasediminibacterium</taxon>
    </lineage>
</organism>
<dbReference type="Gene3D" id="2.60.40.1740">
    <property type="entry name" value="hypothetical protein (bacova_03559)"/>
    <property type="match status" value="1"/>
</dbReference>
<evidence type="ECO:0000313" key="2">
    <source>
        <dbReference type="EMBL" id="MFC4231701.1"/>
    </source>
</evidence>
<protein>
    <submittedName>
        <fullName evidence="2">DUF1735 domain-containing protein</fullName>
    </submittedName>
</protein>
<proteinExistence type="predicted"/>
<keyword evidence="3" id="KW-1185">Reference proteome</keyword>
<dbReference type="Proteomes" id="UP001595906">
    <property type="component" value="Unassembled WGS sequence"/>
</dbReference>
<accession>A0ABV8PYD2</accession>
<sequence>MKKHTINLWLSVVVLVIVSFTSCVKDVNKGTIVDGLQPTVSILEGGLVNFSQLALSYPSTDPSDTFYFHANYAATNVAPKDITVTLAYDAAALASYNATSSVKYTKCPDSIYSFKATTVTIKAGQSYSSLIPMVFFPSKIDPTQNYMLPISITDAQGNNISGNFGTIYFHFIGNPIAGAYNEEWIRFNNAAGSGSPSYDRFYSNVFSANNPTEVSVQSGGNGLVFIIDFTNNGGVLSNFTATIDPASYGNAGLGSLISGPTIVADPINKIYTINFSYTNTSGAGRNVTEIFKK</sequence>